<keyword evidence="2" id="KW-0472">Membrane</keyword>
<feature type="transmembrane region" description="Helical" evidence="2">
    <location>
        <begin position="85"/>
        <end position="103"/>
    </location>
</feature>
<feature type="region of interest" description="Disordered" evidence="1">
    <location>
        <begin position="143"/>
        <end position="162"/>
    </location>
</feature>
<keyword evidence="2" id="KW-1133">Transmembrane helix</keyword>
<evidence type="ECO:0000256" key="1">
    <source>
        <dbReference type="SAM" id="MobiDB-lite"/>
    </source>
</evidence>
<proteinExistence type="predicted"/>
<sequence>MDGLDEPTETYPLLSGAAGFAFQHQPAAAPLKDQAGEPVTFSAGTASLPAGSDSFRSEPDRAPVDDEPPTEEFAPVPPRRPRPKVVVALVGVAVLLGVTALIVTTMSSSPTTPAAAAAPAFAAGTFDLVSNVTELNLTLGRPAGGPIRASTPPGSGITPATSVDGTEVRLTARPTGAAGPGRLDVLLDERITWTIRMNGGVRAATFVLTGGMVRAVDLTGGADTVYLALPDAARVLPIRMSGGVREWSIQTDGEVPVRVQARSGAGVVSLYGKRESGIARNTTLTAGDGSGLEVTAAAGFGSLAVSSR</sequence>
<evidence type="ECO:0000313" key="3">
    <source>
        <dbReference type="EMBL" id="MCM4082659.1"/>
    </source>
</evidence>
<feature type="region of interest" description="Disordered" evidence="1">
    <location>
        <begin position="28"/>
        <end position="80"/>
    </location>
</feature>
<feature type="compositionally biased region" description="Basic and acidic residues" evidence="1">
    <location>
        <begin position="55"/>
        <end position="64"/>
    </location>
</feature>
<accession>A0ABT0Y9E7</accession>
<gene>
    <name evidence="3" type="ORF">LXN57_34335</name>
</gene>
<dbReference type="Proteomes" id="UP001523216">
    <property type="component" value="Unassembled WGS sequence"/>
</dbReference>
<dbReference type="RefSeq" id="WP_251802390.1">
    <property type="nucleotide sequence ID" value="NZ_JAMQOL010000050.1"/>
</dbReference>
<evidence type="ECO:0000256" key="2">
    <source>
        <dbReference type="SAM" id="Phobius"/>
    </source>
</evidence>
<evidence type="ECO:0000313" key="4">
    <source>
        <dbReference type="Proteomes" id="UP001523216"/>
    </source>
</evidence>
<reference evidence="3 4" key="1">
    <citation type="submission" date="2022-06" db="EMBL/GenBank/DDBJ databases">
        <title>Actinoplanes abujensis sp. nov., isolated from Nigerian arid soil.</title>
        <authorList>
            <person name="Ding P."/>
        </authorList>
    </citation>
    <scope>NUCLEOTIDE SEQUENCE [LARGE SCALE GENOMIC DNA]</scope>
    <source>
        <strain evidence="4">TRM88002</strain>
    </source>
</reference>
<keyword evidence="2" id="KW-0812">Transmembrane</keyword>
<dbReference type="EMBL" id="JAMQOL010000050">
    <property type="protein sequence ID" value="MCM4082659.1"/>
    <property type="molecule type" value="Genomic_DNA"/>
</dbReference>
<evidence type="ECO:0008006" key="5">
    <source>
        <dbReference type="Google" id="ProtNLM"/>
    </source>
</evidence>
<organism evidence="3 4">
    <name type="scientific">Paractinoplanes hotanensis</name>
    <dbReference type="NCBI Taxonomy" id="2906497"/>
    <lineage>
        <taxon>Bacteria</taxon>
        <taxon>Bacillati</taxon>
        <taxon>Actinomycetota</taxon>
        <taxon>Actinomycetes</taxon>
        <taxon>Micromonosporales</taxon>
        <taxon>Micromonosporaceae</taxon>
        <taxon>Paractinoplanes</taxon>
    </lineage>
</organism>
<keyword evidence="4" id="KW-1185">Reference proteome</keyword>
<protein>
    <recommendedName>
        <fullName evidence="5">Adhesin domain-containing protein</fullName>
    </recommendedName>
</protein>
<name>A0ABT0Y9E7_9ACTN</name>
<comment type="caution">
    <text evidence="3">The sequence shown here is derived from an EMBL/GenBank/DDBJ whole genome shotgun (WGS) entry which is preliminary data.</text>
</comment>